<dbReference type="EMBL" id="KK852904">
    <property type="protein sequence ID" value="KDR14017.1"/>
    <property type="molecule type" value="Genomic_DNA"/>
</dbReference>
<protein>
    <submittedName>
        <fullName evidence="1">Uncharacterized protein</fullName>
    </submittedName>
</protein>
<gene>
    <name evidence="1" type="ORF">L798_11676</name>
</gene>
<reference evidence="1 2" key="1">
    <citation type="journal article" date="2014" name="Nat. Commun.">
        <title>Molecular traces of alternative social organization in a termite genome.</title>
        <authorList>
            <person name="Terrapon N."/>
            <person name="Li C."/>
            <person name="Robertson H.M."/>
            <person name="Ji L."/>
            <person name="Meng X."/>
            <person name="Booth W."/>
            <person name="Chen Z."/>
            <person name="Childers C.P."/>
            <person name="Glastad K.M."/>
            <person name="Gokhale K."/>
            <person name="Gowin J."/>
            <person name="Gronenberg W."/>
            <person name="Hermansen R.A."/>
            <person name="Hu H."/>
            <person name="Hunt B.G."/>
            <person name="Huylmans A.K."/>
            <person name="Khalil S.M."/>
            <person name="Mitchell R.D."/>
            <person name="Munoz-Torres M.C."/>
            <person name="Mustard J.A."/>
            <person name="Pan H."/>
            <person name="Reese J.T."/>
            <person name="Scharf M.E."/>
            <person name="Sun F."/>
            <person name="Vogel H."/>
            <person name="Xiao J."/>
            <person name="Yang W."/>
            <person name="Yang Z."/>
            <person name="Yang Z."/>
            <person name="Zhou J."/>
            <person name="Zhu J."/>
            <person name="Brent C.S."/>
            <person name="Elsik C.G."/>
            <person name="Goodisman M.A."/>
            <person name="Liberles D.A."/>
            <person name="Roe R.M."/>
            <person name="Vargo E.L."/>
            <person name="Vilcinskas A."/>
            <person name="Wang J."/>
            <person name="Bornberg-Bauer E."/>
            <person name="Korb J."/>
            <person name="Zhang G."/>
            <person name="Liebig J."/>
        </authorList>
    </citation>
    <scope>NUCLEOTIDE SEQUENCE [LARGE SCALE GENOMIC DNA]</scope>
    <source>
        <tissue evidence="1">Whole organism</tissue>
    </source>
</reference>
<proteinExistence type="predicted"/>
<accession>A0A067QVE3</accession>
<dbReference type="Proteomes" id="UP000027135">
    <property type="component" value="Unassembled WGS sequence"/>
</dbReference>
<dbReference type="InParanoid" id="A0A067QVE3"/>
<organism evidence="1 2">
    <name type="scientific">Zootermopsis nevadensis</name>
    <name type="common">Dampwood termite</name>
    <dbReference type="NCBI Taxonomy" id="136037"/>
    <lineage>
        <taxon>Eukaryota</taxon>
        <taxon>Metazoa</taxon>
        <taxon>Ecdysozoa</taxon>
        <taxon>Arthropoda</taxon>
        <taxon>Hexapoda</taxon>
        <taxon>Insecta</taxon>
        <taxon>Pterygota</taxon>
        <taxon>Neoptera</taxon>
        <taxon>Polyneoptera</taxon>
        <taxon>Dictyoptera</taxon>
        <taxon>Blattodea</taxon>
        <taxon>Blattoidea</taxon>
        <taxon>Termitoidae</taxon>
        <taxon>Termopsidae</taxon>
        <taxon>Zootermopsis</taxon>
    </lineage>
</organism>
<name>A0A067QVE3_ZOONE</name>
<keyword evidence="2" id="KW-1185">Reference proteome</keyword>
<evidence type="ECO:0000313" key="1">
    <source>
        <dbReference type="EMBL" id="KDR14017.1"/>
    </source>
</evidence>
<evidence type="ECO:0000313" key="2">
    <source>
        <dbReference type="Proteomes" id="UP000027135"/>
    </source>
</evidence>
<sequence>MEQKSFPELVFTDRHEARLKNAGQNVYLCVTQGDEGHRLTTKTLQADSLSDPELVFSLFYYTDAEADETKMVLPVHHSTNVCLSMDDDKTLKISVRKHDPLTATNDISRSGPKSLCLELTSWMYVI</sequence>
<dbReference type="AlphaFoldDB" id="A0A067QVE3"/>